<dbReference type="Proteomes" id="UP000326994">
    <property type="component" value="Unassembled WGS sequence"/>
</dbReference>
<evidence type="ECO:0000313" key="1">
    <source>
        <dbReference type="EMBL" id="GEQ87134.1"/>
    </source>
</evidence>
<reference evidence="1 2" key="1">
    <citation type="submission" date="2019-08" db="EMBL/GenBank/DDBJ databases">
        <title>Ulvibacter marinistellae sp. nov., isolated from a starfish, Patiria pectinifera.</title>
        <authorList>
            <person name="Kawano K."/>
            <person name="Ushijima N."/>
            <person name="Kihara M."/>
            <person name="Itoh H."/>
        </authorList>
    </citation>
    <scope>NUCLEOTIDE SEQUENCE [LARGE SCALE GENOMIC DNA]</scope>
    <source>
        <strain evidence="1 2">KK4</strain>
    </source>
</reference>
<protein>
    <submittedName>
        <fullName evidence="1">Uncharacterized protein</fullName>
    </submittedName>
</protein>
<sequence length="223" mass="25704">MKFTIKKTNIKTVDSIKGYWKNEDYKNLLELFDFADAASIADNELLEMLSLAISDFEPPEAAEIVLKYKLSDHLNIGQIENLAHEMLLDKIAEEYPEIPLHYTLYNINQLLYKAYNGKFPNTLASIIDIDLTFGGEVTVDKDIMLRTLSELLTSRSLLKRLFSDKLESEKELKIADGIIWELNPQGGTQYQIISSDYWFNRDDFEMDEFSGTLTDEEINHEGE</sequence>
<name>A0A5J4G0S1_9FLAO</name>
<dbReference type="OrthoDB" id="1118033at2"/>
<dbReference type="AlphaFoldDB" id="A0A5J4G0S1"/>
<dbReference type="RefSeq" id="WP_151895046.1">
    <property type="nucleotide sequence ID" value="NZ_BKCF01000005.1"/>
</dbReference>
<dbReference type="EMBL" id="BKCF01000005">
    <property type="protein sequence ID" value="GEQ87134.1"/>
    <property type="molecule type" value="Genomic_DNA"/>
</dbReference>
<keyword evidence="2" id="KW-1185">Reference proteome</keyword>
<evidence type="ECO:0000313" key="2">
    <source>
        <dbReference type="Proteomes" id="UP000326994"/>
    </source>
</evidence>
<organism evidence="1 2">
    <name type="scientific">Patiriisocius marinistellae</name>
    <dbReference type="NCBI Taxonomy" id="2494560"/>
    <lineage>
        <taxon>Bacteria</taxon>
        <taxon>Pseudomonadati</taxon>
        <taxon>Bacteroidota</taxon>
        <taxon>Flavobacteriia</taxon>
        <taxon>Flavobacteriales</taxon>
        <taxon>Flavobacteriaceae</taxon>
        <taxon>Patiriisocius</taxon>
    </lineage>
</organism>
<comment type="caution">
    <text evidence="1">The sequence shown here is derived from an EMBL/GenBank/DDBJ whole genome shotgun (WGS) entry which is preliminary data.</text>
</comment>
<proteinExistence type="predicted"/>
<accession>A0A5J4G0S1</accession>
<gene>
    <name evidence="1" type="ORF">ULMS_26420</name>
</gene>